<dbReference type="EMBL" id="LT607733">
    <property type="protein sequence ID" value="SCG14947.1"/>
    <property type="molecule type" value="Genomic_DNA"/>
</dbReference>
<name>A0A1C5G5D3_MICEH</name>
<evidence type="ECO:0000256" key="1">
    <source>
        <dbReference type="SAM" id="MobiDB-lite"/>
    </source>
</evidence>
<keyword evidence="3" id="KW-1185">Reference proteome</keyword>
<feature type="compositionally biased region" description="Polar residues" evidence="1">
    <location>
        <begin position="1"/>
        <end position="14"/>
    </location>
</feature>
<dbReference type="Pfam" id="PF20062">
    <property type="entry name" value="DUF6461"/>
    <property type="match status" value="1"/>
</dbReference>
<dbReference type="InterPro" id="IPR045592">
    <property type="entry name" value="DUF6461"/>
</dbReference>
<reference evidence="2 3" key="1">
    <citation type="submission" date="2016-06" db="EMBL/GenBank/DDBJ databases">
        <authorList>
            <person name="Kjaerup R.B."/>
            <person name="Dalgaard T.S."/>
            <person name="Juul-Madsen H.R."/>
        </authorList>
    </citation>
    <scope>NUCLEOTIDE SEQUENCE [LARGE SCALE GENOMIC DNA]</scope>
    <source>
        <strain evidence="2 3">DSM 43913</strain>
    </source>
</reference>
<gene>
    <name evidence="2" type="ORF">GA0070610_1171</name>
</gene>
<sequence length="223" mass="24081">MCSRRQSAEVTSDATGGGEEAARPSGAIDNGRVLSDVLAYYKDLVTTGLPVAMCWKVAQPLGAALTLEDVASRLGGDPDDLEVLDLSEAYEVGPNDGWVLHLDQAGPAVTIFENNGFQGTRPEVLRALSIDAKVHSAWWDVDAMTRFSFATQGELITAMEAGWPRAGVRPDALDAELADLYDAMRTPGLRVAGMLAAIELRTGIRLDRDWFDRPHEAIVIART</sequence>
<dbReference type="AlphaFoldDB" id="A0A1C5G5D3"/>
<organism evidence="2 3">
    <name type="scientific">Micromonospora echinofusca</name>
    <dbReference type="NCBI Taxonomy" id="47858"/>
    <lineage>
        <taxon>Bacteria</taxon>
        <taxon>Bacillati</taxon>
        <taxon>Actinomycetota</taxon>
        <taxon>Actinomycetes</taxon>
        <taxon>Micromonosporales</taxon>
        <taxon>Micromonosporaceae</taxon>
        <taxon>Micromonospora</taxon>
    </lineage>
</organism>
<proteinExistence type="predicted"/>
<protein>
    <submittedName>
        <fullName evidence="2">Uncharacterized protein</fullName>
    </submittedName>
</protein>
<evidence type="ECO:0000313" key="3">
    <source>
        <dbReference type="Proteomes" id="UP000198251"/>
    </source>
</evidence>
<accession>A0A1C5G5D3</accession>
<feature type="region of interest" description="Disordered" evidence="1">
    <location>
        <begin position="1"/>
        <end position="26"/>
    </location>
</feature>
<dbReference type="Proteomes" id="UP000198251">
    <property type="component" value="Chromosome I"/>
</dbReference>
<evidence type="ECO:0000313" key="2">
    <source>
        <dbReference type="EMBL" id="SCG14947.1"/>
    </source>
</evidence>